<dbReference type="PRINTS" id="PR00864">
    <property type="entry name" value="PREPILNPTASE"/>
</dbReference>
<keyword evidence="13 18" id="KW-0511">Multifunctional enzyme</keyword>
<dbReference type="GO" id="GO:0004190">
    <property type="term" value="F:aspartic-type endopeptidase activity"/>
    <property type="evidence" value="ECO:0007669"/>
    <property type="project" value="UniProtKB-EC"/>
</dbReference>
<dbReference type="KEGG" id="png:PNIG_a0470"/>
<comment type="function">
    <text evidence="18">Plays an essential role in type IV pili and type II pseudopili formation by proteolytically removing the leader sequence from substrate proteins and subsequently monomethylating the alpha-amino group of the newly exposed N-terminal phenylalanine.</text>
</comment>
<evidence type="ECO:0000256" key="16">
    <source>
        <dbReference type="ARBA" id="ARBA00071870"/>
    </source>
</evidence>
<keyword evidence="5 18" id="KW-0489">Methyltransferase</keyword>
<feature type="domain" description="Prepilin peptidase A24 N-terminal" evidence="21">
    <location>
        <begin position="26"/>
        <end position="142"/>
    </location>
</feature>
<keyword evidence="12 19" id="KW-0472">Membrane</keyword>
<feature type="transmembrane region" description="Helical" evidence="19">
    <location>
        <begin position="233"/>
        <end position="264"/>
    </location>
</feature>
<evidence type="ECO:0000256" key="6">
    <source>
        <dbReference type="ARBA" id="ARBA00022670"/>
    </source>
</evidence>
<organism evidence="22 23">
    <name type="scientific">Pseudoalteromonas nigrifaciens</name>
    <dbReference type="NCBI Taxonomy" id="28109"/>
    <lineage>
        <taxon>Bacteria</taxon>
        <taxon>Pseudomonadati</taxon>
        <taxon>Pseudomonadota</taxon>
        <taxon>Gammaproteobacteria</taxon>
        <taxon>Alteromonadales</taxon>
        <taxon>Pseudoalteromonadaceae</taxon>
        <taxon>Pseudoalteromonas</taxon>
    </lineage>
</organism>
<comment type="catalytic activity">
    <reaction evidence="14 18">
        <text>Typically cleaves a -Gly-|-Phe- bond to release an N-terminal, basic peptide of 5-8 residues from type IV prepilin, and then N-methylates the new N-terminal amino group, the methyl donor being S-adenosyl-L-methionine.</text>
        <dbReference type="EC" id="3.4.23.43"/>
    </reaction>
</comment>
<comment type="subcellular location">
    <subcellularLocation>
        <location evidence="1">Cell inner membrane</location>
        <topology evidence="1">Multi-pass membrane protein</topology>
    </subcellularLocation>
    <subcellularLocation>
        <location evidence="18">Cell membrane</location>
        <topology evidence="18">Multi-pass membrane protein</topology>
    </subcellularLocation>
</comment>
<evidence type="ECO:0000256" key="4">
    <source>
        <dbReference type="ARBA" id="ARBA00022519"/>
    </source>
</evidence>
<evidence type="ECO:0000256" key="17">
    <source>
        <dbReference type="RuleBase" id="RU003793"/>
    </source>
</evidence>
<evidence type="ECO:0000256" key="1">
    <source>
        <dbReference type="ARBA" id="ARBA00004429"/>
    </source>
</evidence>
<dbReference type="InterPro" id="IPR014032">
    <property type="entry name" value="Peptidase_A24A_bac"/>
</dbReference>
<gene>
    <name evidence="22" type="primary">pilD</name>
    <name evidence="22" type="ORF">PNIG_a0470</name>
</gene>
<dbReference type="Proteomes" id="UP000198329">
    <property type="component" value="Chromosome I"/>
</dbReference>
<evidence type="ECO:0000256" key="9">
    <source>
        <dbReference type="ARBA" id="ARBA00022692"/>
    </source>
</evidence>
<keyword evidence="23" id="KW-1185">Reference proteome</keyword>
<dbReference type="Pfam" id="PF06750">
    <property type="entry name" value="A24_N_bact"/>
    <property type="match status" value="1"/>
</dbReference>
<evidence type="ECO:0000256" key="12">
    <source>
        <dbReference type="ARBA" id="ARBA00023136"/>
    </source>
</evidence>
<dbReference type="GO" id="GO:0032259">
    <property type="term" value="P:methylation"/>
    <property type="evidence" value="ECO:0007669"/>
    <property type="project" value="UniProtKB-KW"/>
</dbReference>
<keyword evidence="3" id="KW-1003">Cell membrane</keyword>
<dbReference type="GO" id="GO:0006465">
    <property type="term" value="P:signal peptide processing"/>
    <property type="evidence" value="ECO:0007669"/>
    <property type="project" value="TreeGrafter"/>
</dbReference>
<dbReference type="GO" id="GO:0008168">
    <property type="term" value="F:methyltransferase activity"/>
    <property type="evidence" value="ECO:0007669"/>
    <property type="project" value="UniProtKB-KW"/>
</dbReference>
<evidence type="ECO:0000256" key="5">
    <source>
        <dbReference type="ARBA" id="ARBA00022603"/>
    </source>
</evidence>
<evidence type="ECO:0000256" key="15">
    <source>
        <dbReference type="ARBA" id="ARBA00067082"/>
    </source>
</evidence>
<dbReference type="InterPro" id="IPR010627">
    <property type="entry name" value="Prepilin_pept_A24_N"/>
</dbReference>
<dbReference type="Gene3D" id="1.20.120.1220">
    <property type="match status" value="1"/>
</dbReference>
<evidence type="ECO:0000259" key="21">
    <source>
        <dbReference type="Pfam" id="PF06750"/>
    </source>
</evidence>
<feature type="transmembrane region" description="Helical" evidence="19">
    <location>
        <begin position="149"/>
        <end position="167"/>
    </location>
</feature>
<evidence type="ECO:0000256" key="18">
    <source>
        <dbReference type="RuleBase" id="RU003794"/>
    </source>
</evidence>
<evidence type="ECO:0000256" key="3">
    <source>
        <dbReference type="ARBA" id="ARBA00022475"/>
    </source>
</evidence>
<keyword evidence="4" id="KW-0997">Cell inner membrane</keyword>
<keyword evidence="9 18" id="KW-0812">Transmembrane</keyword>
<dbReference type="EC" id="3.4.23.43" evidence="15 18"/>
<dbReference type="InterPro" id="IPR050882">
    <property type="entry name" value="Prepilin_peptidase/N-MTase"/>
</dbReference>
<comment type="similarity">
    <text evidence="2 17">Belongs to the peptidase A24 family.</text>
</comment>
<evidence type="ECO:0000256" key="19">
    <source>
        <dbReference type="SAM" id="Phobius"/>
    </source>
</evidence>
<dbReference type="Pfam" id="PF01478">
    <property type="entry name" value="Peptidase_A24"/>
    <property type="match status" value="1"/>
</dbReference>
<dbReference type="GeneID" id="300940456"/>
<dbReference type="InterPro" id="IPR000045">
    <property type="entry name" value="Prepilin_IV_endopep_pep"/>
</dbReference>
<protein>
    <recommendedName>
        <fullName evidence="16 18">Prepilin leader peptidase/N-methyltransferase</fullName>
        <ecNumber evidence="18">2.1.1.-</ecNumber>
        <ecNumber evidence="15 18">3.4.23.43</ecNumber>
    </recommendedName>
</protein>
<feature type="transmembrane region" description="Helical" evidence="19">
    <location>
        <begin position="276"/>
        <end position="293"/>
    </location>
</feature>
<dbReference type="EC" id="2.1.1.-" evidence="18"/>
<dbReference type="RefSeq" id="WP_089367692.1">
    <property type="nucleotide sequence ID" value="NZ_BJXZ01000038.1"/>
</dbReference>
<dbReference type="AlphaFoldDB" id="A0AAC9UFL0"/>
<evidence type="ECO:0000313" key="23">
    <source>
        <dbReference type="Proteomes" id="UP000198329"/>
    </source>
</evidence>
<evidence type="ECO:0000256" key="10">
    <source>
        <dbReference type="ARBA" id="ARBA00022801"/>
    </source>
</evidence>
<evidence type="ECO:0000256" key="11">
    <source>
        <dbReference type="ARBA" id="ARBA00022989"/>
    </source>
</evidence>
<evidence type="ECO:0000256" key="8">
    <source>
        <dbReference type="ARBA" id="ARBA00022691"/>
    </source>
</evidence>
<keyword evidence="6 18" id="KW-0645">Protease</keyword>
<dbReference type="FunFam" id="1.20.120.1220:FF:000001">
    <property type="entry name" value="Type 4 prepilin-like proteins leader peptide-processing enzyme"/>
    <property type="match status" value="1"/>
</dbReference>
<evidence type="ECO:0000313" key="22">
    <source>
        <dbReference type="EMBL" id="ASM52784.1"/>
    </source>
</evidence>
<name>A0AAC9UFL0_9GAMM</name>
<evidence type="ECO:0000259" key="20">
    <source>
        <dbReference type="Pfam" id="PF01478"/>
    </source>
</evidence>
<keyword evidence="8" id="KW-0949">S-adenosyl-L-methionine</keyword>
<evidence type="ECO:0000256" key="14">
    <source>
        <dbReference type="ARBA" id="ARBA00050401"/>
    </source>
</evidence>
<feature type="transmembrane region" description="Helical" evidence="19">
    <location>
        <begin position="176"/>
        <end position="194"/>
    </location>
</feature>
<feature type="transmembrane region" description="Helical" evidence="19">
    <location>
        <begin position="200"/>
        <end position="221"/>
    </location>
</feature>
<keyword evidence="7 18" id="KW-0808">Transferase</keyword>
<keyword evidence="11 19" id="KW-1133">Transmembrane helix</keyword>
<keyword evidence="10 18" id="KW-0378">Hydrolase</keyword>
<feature type="domain" description="Prepilin type IV endopeptidase peptidase" evidence="20">
    <location>
        <begin position="154"/>
        <end position="262"/>
    </location>
</feature>
<dbReference type="EMBL" id="CP011036">
    <property type="protein sequence ID" value="ASM52784.1"/>
    <property type="molecule type" value="Genomic_DNA"/>
</dbReference>
<evidence type="ECO:0000256" key="2">
    <source>
        <dbReference type="ARBA" id="ARBA00005801"/>
    </source>
</evidence>
<proteinExistence type="inferred from homology"/>
<dbReference type="GO" id="GO:0005886">
    <property type="term" value="C:plasma membrane"/>
    <property type="evidence" value="ECO:0007669"/>
    <property type="project" value="UniProtKB-SubCell"/>
</dbReference>
<reference evidence="22 23" key="1">
    <citation type="submission" date="2015-03" db="EMBL/GenBank/DDBJ databases">
        <authorList>
            <person name="Xie B.-B."/>
            <person name="Rong J.-C."/>
            <person name="Qin Q.-L."/>
            <person name="Zhang Y.-Z."/>
        </authorList>
    </citation>
    <scope>NUCLEOTIDE SEQUENCE [LARGE SCALE GENOMIC DNA]</scope>
    <source>
        <strain evidence="22 23">KMM 661</strain>
    </source>
</reference>
<accession>A0AAC9UFL0</accession>
<evidence type="ECO:0000256" key="13">
    <source>
        <dbReference type="ARBA" id="ARBA00023268"/>
    </source>
</evidence>
<sequence>MQSFFLDITTVMQSQLWFYLTTIGLVSLCVGSFLNVVIYRLPLMIQREWQGECRLLLESELKSNKANTNEPFSSGLNSTFNLVKPNSTCPKCKTAIKAWQNIPIISWLFLKGQCASCSNPISARYPIVEAITALLSLVVAYKLGATEQALLYIAITWALVALTFIDIDHMLLPDQITLPLVWLALIAAVLGYTVNPTDAIIGAACGYLSLWSVFWLFKLLTGKEGMGYGDFKLLAVFGALLGWQSLLIIILLSSVVGAIIGIALLTIQGKDKATPIPFGPYLAIAGWITMLWGEQLQASYFNLIGY</sequence>
<dbReference type="PANTHER" id="PTHR30487">
    <property type="entry name" value="TYPE 4 PREPILIN-LIKE PROTEINS LEADER PEPTIDE-PROCESSING ENZYME"/>
    <property type="match status" value="1"/>
</dbReference>
<evidence type="ECO:0000256" key="7">
    <source>
        <dbReference type="ARBA" id="ARBA00022679"/>
    </source>
</evidence>
<dbReference type="PANTHER" id="PTHR30487:SF0">
    <property type="entry name" value="PREPILIN LEADER PEPTIDASE_N-METHYLTRANSFERASE-RELATED"/>
    <property type="match status" value="1"/>
</dbReference>
<feature type="transmembrane region" description="Helical" evidence="19">
    <location>
        <begin position="16"/>
        <end position="38"/>
    </location>
</feature>